<proteinExistence type="predicted"/>
<dbReference type="PANTHER" id="PTHR14652:SF2">
    <property type="entry name" value="TYPE 2 DNA TOPOISOMERASE 6 SUBUNIT B-LIKE"/>
    <property type="match status" value="1"/>
</dbReference>
<dbReference type="Pfam" id="PF15091">
    <property type="entry name" value="DUF4554"/>
    <property type="match status" value="1"/>
</dbReference>
<reference evidence="1" key="1">
    <citation type="submission" date="2021-10" db="EMBL/GenBank/DDBJ databases">
        <title>Tropical sea cucumber genome reveals ecological adaptation and Cuvierian tubules defense mechanism.</title>
        <authorList>
            <person name="Chen T."/>
        </authorList>
    </citation>
    <scope>NUCLEOTIDE SEQUENCE</scope>
    <source>
        <strain evidence="1">Nanhai2018</strain>
        <tissue evidence="1">Muscle</tissue>
    </source>
</reference>
<gene>
    <name evidence="1" type="ORF">HOLleu_08347</name>
</gene>
<evidence type="ECO:0000313" key="1">
    <source>
        <dbReference type="EMBL" id="KAJ8045352.1"/>
    </source>
</evidence>
<protein>
    <submittedName>
        <fullName evidence="1">Uncharacterized protein</fullName>
    </submittedName>
</protein>
<dbReference type="AlphaFoldDB" id="A0A9Q1CHD3"/>
<name>A0A9Q1CHD3_HOLLE</name>
<accession>A0A9Q1CHD3</accession>
<dbReference type="EMBL" id="JAIZAY010000003">
    <property type="protein sequence ID" value="KAJ8045352.1"/>
    <property type="molecule type" value="Genomic_DNA"/>
</dbReference>
<dbReference type="GO" id="GO:0042138">
    <property type="term" value="P:meiotic DNA double-strand break formation"/>
    <property type="evidence" value="ECO:0007669"/>
    <property type="project" value="InterPro"/>
</dbReference>
<keyword evidence="2" id="KW-1185">Reference proteome</keyword>
<dbReference type="PANTHER" id="PTHR14652">
    <property type="entry name" value="TYPE 2 DNA TOPOISOMERASE 6 SUBUNIT B-LIKE"/>
    <property type="match status" value="1"/>
</dbReference>
<dbReference type="Proteomes" id="UP001152320">
    <property type="component" value="Chromosome 3"/>
</dbReference>
<sequence length="315" mass="35702">MPLFEGREMSFTGDFKKMLEMEYSFDMKIEDVPILGDNAEGSVRPDLMFKVTNCQMQPPIQSQKPERPSSFNLILHFVVSLEDQELLSTHSVVDCFEDLRQKFSQCFQGNESLLKNDIKQSFLEIFEKRYGKGSRQRQKEEALERAVPTVVEAITTILSHSTNEKFRKNCLAYAGATDTMELASFLTDNLTSITNRSLYPKEVEHLDCAGPSELVATMTDKGSFSILSEYRLDGSSTEELEELNDLDLLQAFSQGTDHESCSGEFNQDTVNDSLQGAESYHWTDLSQTTDEIVKSLLEDSLDEDLLSADWLITEE</sequence>
<evidence type="ECO:0000313" key="2">
    <source>
        <dbReference type="Proteomes" id="UP001152320"/>
    </source>
</evidence>
<comment type="caution">
    <text evidence="1">The sequence shown here is derived from an EMBL/GenBank/DDBJ whole genome shotgun (WGS) entry which is preliminary data.</text>
</comment>
<organism evidence="1 2">
    <name type="scientific">Holothuria leucospilota</name>
    <name type="common">Black long sea cucumber</name>
    <name type="synonym">Mertensiothuria leucospilota</name>
    <dbReference type="NCBI Taxonomy" id="206669"/>
    <lineage>
        <taxon>Eukaryota</taxon>
        <taxon>Metazoa</taxon>
        <taxon>Echinodermata</taxon>
        <taxon>Eleutherozoa</taxon>
        <taxon>Echinozoa</taxon>
        <taxon>Holothuroidea</taxon>
        <taxon>Aspidochirotacea</taxon>
        <taxon>Aspidochirotida</taxon>
        <taxon>Holothuriidae</taxon>
        <taxon>Holothuria</taxon>
    </lineage>
</organism>
<dbReference type="InterPro" id="IPR028040">
    <property type="entry name" value="TopoVIB-like"/>
</dbReference>